<feature type="compositionally biased region" description="Basic and acidic residues" evidence="1">
    <location>
        <begin position="93"/>
        <end position="104"/>
    </location>
</feature>
<reference evidence="3" key="1">
    <citation type="journal article" date="2020" name="bioRxiv">
        <title>Genomic and phenotypic heterogeneity of clinical isolates of the human pathogens Aspergillus fumigatus, Aspergillus lentulus and Aspergillus fumigatiaffinis.</title>
        <authorList>
            <person name="dos Santos R.A.C."/>
            <person name="Steenwyk J.L."/>
            <person name="Rivero-Menendez O."/>
            <person name="Mead M.E."/>
            <person name="Silva L.P."/>
            <person name="Bastos R.W."/>
            <person name="Alastruey-Izquierdo A."/>
            <person name="Goldman G.H."/>
            <person name="Rokas A."/>
        </authorList>
    </citation>
    <scope>NUCLEOTIDE SEQUENCE</scope>
    <source>
        <strain evidence="3">CNM-CM6805</strain>
    </source>
</reference>
<evidence type="ECO:0000259" key="2">
    <source>
        <dbReference type="SMART" id="SM00974"/>
    </source>
</evidence>
<evidence type="ECO:0000256" key="1">
    <source>
        <dbReference type="SAM" id="MobiDB-lite"/>
    </source>
</evidence>
<dbReference type="OrthoDB" id="3511049at2759"/>
<feature type="region of interest" description="Disordered" evidence="1">
    <location>
        <begin position="21"/>
        <end position="148"/>
    </location>
</feature>
<dbReference type="SMART" id="SM00974">
    <property type="entry name" value="T5orf172"/>
    <property type="match status" value="1"/>
</dbReference>
<comment type="caution">
    <text evidence="3">The sequence shown here is derived from an EMBL/GenBank/DDBJ whole genome shotgun (WGS) entry which is preliminary data.</text>
</comment>
<accession>A0A8H4M4J0</accession>
<reference evidence="3" key="2">
    <citation type="submission" date="2020-04" db="EMBL/GenBank/DDBJ databases">
        <authorList>
            <person name="Santos R.A.C."/>
            <person name="Steenwyk J.L."/>
            <person name="Rivero-Menendez O."/>
            <person name="Mead M.E."/>
            <person name="Silva L.P."/>
            <person name="Bastos R.W."/>
            <person name="Alastruey-Izquierdo A."/>
            <person name="Goldman G.H."/>
            <person name="Rokas A."/>
        </authorList>
    </citation>
    <scope>NUCLEOTIDE SEQUENCE</scope>
    <source>
        <strain evidence="3">CNM-CM6805</strain>
    </source>
</reference>
<feature type="compositionally biased region" description="Polar residues" evidence="1">
    <location>
        <begin position="455"/>
        <end position="481"/>
    </location>
</feature>
<keyword evidence="4" id="KW-1185">Reference proteome</keyword>
<feature type="region of interest" description="Disordered" evidence="1">
    <location>
        <begin position="445"/>
        <end position="550"/>
    </location>
</feature>
<evidence type="ECO:0000313" key="4">
    <source>
        <dbReference type="Proteomes" id="UP000653565"/>
    </source>
</evidence>
<dbReference type="EMBL" id="JAAAPX010000134">
    <property type="protein sequence ID" value="KAF4229396.1"/>
    <property type="molecule type" value="Genomic_DNA"/>
</dbReference>
<organism evidence="3 4">
    <name type="scientific">Aspergillus fumigatiaffinis</name>
    <dbReference type="NCBI Taxonomy" id="340414"/>
    <lineage>
        <taxon>Eukaryota</taxon>
        <taxon>Fungi</taxon>
        <taxon>Dikarya</taxon>
        <taxon>Ascomycota</taxon>
        <taxon>Pezizomycotina</taxon>
        <taxon>Eurotiomycetes</taxon>
        <taxon>Eurotiomycetidae</taxon>
        <taxon>Eurotiales</taxon>
        <taxon>Aspergillaceae</taxon>
        <taxon>Aspergillus</taxon>
        <taxon>Aspergillus subgen. Fumigati</taxon>
    </lineage>
</organism>
<dbReference type="InterPro" id="IPR018306">
    <property type="entry name" value="Phage_T5_Orf172_DNA-bd"/>
</dbReference>
<sequence length="550" mass="61204">MSDGTPVTPPSTALYHVLVTPPESGNSIENPILISESDGSDASDTEALRGSVRQLSDNSPSPSPRRADRLQPQKLRRHSRYVTPSRGDANVKQLDDVDNTRESDINISDLADDTPHRLPELPVDGPNGGNSPESCDTGRSLESTPSASVRPMPIWSLETKIKEVILKAEGQRRGYAYLFADPSDEAGYFKLGKSGTPLARGKVHQSKCKHPTFKLLDMVPRGSSVPWSGRLESLALAELANMRYPFDCPCGTPHREYFTGRVNEALEILNCWSGWLQGNPYDENLQLLPFWEDRLRLLGGKAFSHPRCPSTECRSARDIGSSSCQACLRLRLKAWTDVTDFDYFEYKCRMRIGWGFLRQVMYLMWLLFGNRTLTLIDGCEGMKRLTAFLWAPTTHLHLLLLLMLQLWLSSNAPRESIPYYAIPCFLAYWRITSELGDTLKAQTIPQSPLKKATRRASNSPGPKTLSEVVSETETPDEQQPPSKKRSVSIHGADDISNTPGGHQSAPSLPEMSEIPNHNGPKPFLTPDRAKRTVGKSSPKAGTKRRKSDVH</sequence>
<protein>
    <recommendedName>
        <fullName evidence="2">Bacteriophage T5 Orf172 DNA-binding domain-containing protein</fullName>
    </recommendedName>
</protein>
<proteinExistence type="predicted"/>
<feature type="compositionally biased region" description="Polar residues" evidence="1">
    <location>
        <begin position="495"/>
        <end position="506"/>
    </location>
</feature>
<feature type="domain" description="Bacteriophage T5 Orf172 DNA-binding" evidence="2">
    <location>
        <begin position="183"/>
        <end position="272"/>
    </location>
</feature>
<evidence type="ECO:0000313" key="3">
    <source>
        <dbReference type="EMBL" id="KAF4229396.1"/>
    </source>
</evidence>
<dbReference type="Pfam" id="PF10544">
    <property type="entry name" value="T5orf172"/>
    <property type="match status" value="1"/>
</dbReference>
<dbReference type="AlphaFoldDB" id="A0A8H4M4J0"/>
<gene>
    <name evidence="3" type="ORF">CNMCM6805_001515</name>
</gene>
<dbReference type="Proteomes" id="UP000653565">
    <property type="component" value="Unassembled WGS sequence"/>
</dbReference>
<name>A0A8H4M4J0_9EURO</name>
<feature type="compositionally biased region" description="Basic residues" evidence="1">
    <location>
        <begin position="541"/>
        <end position="550"/>
    </location>
</feature>